<dbReference type="Proteomes" id="UP001189429">
    <property type="component" value="Unassembled WGS sequence"/>
</dbReference>
<protein>
    <submittedName>
        <fullName evidence="2">Uncharacterized protein</fullName>
    </submittedName>
</protein>
<feature type="region of interest" description="Disordered" evidence="1">
    <location>
        <begin position="64"/>
        <end position="111"/>
    </location>
</feature>
<name>A0ABN9Q2I5_9DINO</name>
<evidence type="ECO:0000256" key="1">
    <source>
        <dbReference type="SAM" id="MobiDB-lite"/>
    </source>
</evidence>
<evidence type="ECO:0000313" key="3">
    <source>
        <dbReference type="Proteomes" id="UP001189429"/>
    </source>
</evidence>
<gene>
    <name evidence="2" type="ORF">PCOR1329_LOCUS7329</name>
</gene>
<evidence type="ECO:0000313" key="2">
    <source>
        <dbReference type="EMBL" id="CAK0798633.1"/>
    </source>
</evidence>
<dbReference type="EMBL" id="CAUYUJ010001989">
    <property type="protein sequence ID" value="CAK0798633.1"/>
    <property type="molecule type" value="Genomic_DNA"/>
</dbReference>
<sequence length="195" mass="21017">CLRSSCSSISFRCCSASVELAPVCWAPAPLPAAPRETLARSASSWNLAQLWRAGPPPLAHVLGQEQRQEEVELAARPTLPTTRSAAAQRRPAARRRGRPNPAPARGHGLQRAHCGAPAQVGCCQGTPLRGPRPREPAFPTCAPLPLRGSAAPLRRRPRGGHDVPRQRARRARAPRGIPYIFTPGFVIRGSAFFGR</sequence>
<comment type="caution">
    <text evidence="2">The sequence shown here is derived from an EMBL/GenBank/DDBJ whole genome shotgun (WGS) entry which is preliminary data.</text>
</comment>
<keyword evidence="3" id="KW-1185">Reference proteome</keyword>
<accession>A0ABN9Q2I5</accession>
<feature type="region of interest" description="Disordered" evidence="1">
    <location>
        <begin position="127"/>
        <end position="171"/>
    </location>
</feature>
<organism evidence="2 3">
    <name type="scientific">Prorocentrum cordatum</name>
    <dbReference type="NCBI Taxonomy" id="2364126"/>
    <lineage>
        <taxon>Eukaryota</taxon>
        <taxon>Sar</taxon>
        <taxon>Alveolata</taxon>
        <taxon>Dinophyceae</taxon>
        <taxon>Prorocentrales</taxon>
        <taxon>Prorocentraceae</taxon>
        <taxon>Prorocentrum</taxon>
    </lineage>
</organism>
<feature type="non-terminal residue" evidence="2">
    <location>
        <position position="1"/>
    </location>
</feature>
<reference evidence="2" key="1">
    <citation type="submission" date="2023-10" db="EMBL/GenBank/DDBJ databases">
        <authorList>
            <person name="Chen Y."/>
            <person name="Shah S."/>
            <person name="Dougan E. K."/>
            <person name="Thang M."/>
            <person name="Chan C."/>
        </authorList>
    </citation>
    <scope>NUCLEOTIDE SEQUENCE [LARGE SCALE GENOMIC DNA]</scope>
</reference>
<proteinExistence type="predicted"/>